<keyword evidence="2" id="KW-1185">Reference proteome</keyword>
<protein>
    <submittedName>
        <fullName evidence="1">Uncharacterized protein</fullName>
    </submittedName>
</protein>
<dbReference type="HOGENOM" id="CLU_1248337_0_0_2"/>
<dbReference type="PATRIC" id="fig|593117.10.peg.441"/>
<sequence length="226" mass="25313">MILSFLVVLMSKRYLLVTFVFILLLLGGFLIDSWYSAYTSLFRSDFPSKAMIQNEGVRVEGYLPGDPLDLVNATLYHHYERVTVILGSGDTKDYCDRTGKCQFRTLAAVEISCLVGKLMGSYYYETAREMGYNDSAARKFALDQVSRRVNSGNWLTFSLKLAIGRGEIGNEKHLLIILRGPLDGAVENRIYVPRKGVLVLEALDDRTLYREALLVEGITGISCSKG</sequence>
<reference evidence="1 2" key="1">
    <citation type="journal article" date="2007" name="Genome Biol.">
        <title>Genome analysis and genome-wide proteomics of Thermococcus gammatolerans, the most radioresistant organism known amongst the Archaea.</title>
        <authorList>
            <person name="Zivanovic Y."/>
            <person name="Armengaud J."/>
            <person name="Lagorce A."/>
            <person name="Leplat C."/>
            <person name="Guerin P."/>
            <person name="Dutertre M."/>
            <person name="Anthouard V."/>
            <person name="Forterre P."/>
            <person name="Wincker P."/>
            <person name="Confalonieri F."/>
        </authorList>
    </citation>
    <scope>NUCLEOTIDE SEQUENCE [LARGE SCALE GENOMIC DNA]</scope>
    <source>
        <strain evidence="2">DSM 15229 / JCM 11827 / EJ3</strain>
    </source>
</reference>
<accession>C5A3Y5</accession>
<dbReference type="eggNOG" id="arCOG05780">
    <property type="taxonomic scope" value="Archaea"/>
</dbReference>
<dbReference type="STRING" id="593117.TGAM_0445"/>
<dbReference type="PaxDb" id="593117-TGAM_0445"/>
<dbReference type="KEGG" id="tga:TGAM_0445"/>
<evidence type="ECO:0000313" key="2">
    <source>
        <dbReference type="Proteomes" id="UP000001488"/>
    </source>
</evidence>
<evidence type="ECO:0000313" key="1">
    <source>
        <dbReference type="EMBL" id="ACS32947.1"/>
    </source>
</evidence>
<name>C5A3Y5_THEGJ</name>
<gene>
    <name evidence="1" type="ordered locus">TGAM_0445</name>
</gene>
<dbReference type="Proteomes" id="UP000001488">
    <property type="component" value="Chromosome"/>
</dbReference>
<proteinExistence type="predicted"/>
<dbReference type="EMBL" id="CP001398">
    <property type="protein sequence ID" value="ACS32947.1"/>
    <property type="molecule type" value="Genomic_DNA"/>
</dbReference>
<dbReference type="AlphaFoldDB" id="C5A3Y5"/>
<organism evidence="1 2">
    <name type="scientific">Thermococcus gammatolerans (strain DSM 15229 / JCM 11827 / EJ3)</name>
    <dbReference type="NCBI Taxonomy" id="593117"/>
    <lineage>
        <taxon>Archaea</taxon>
        <taxon>Methanobacteriati</taxon>
        <taxon>Methanobacteriota</taxon>
        <taxon>Thermococci</taxon>
        <taxon>Thermococcales</taxon>
        <taxon>Thermococcaceae</taxon>
        <taxon>Thermococcus</taxon>
    </lineage>
</organism>